<evidence type="ECO:0000256" key="3">
    <source>
        <dbReference type="ARBA" id="ARBA00011970"/>
    </source>
</evidence>
<feature type="domain" description="O-GlcNAc transferase C-terminal" evidence="11">
    <location>
        <begin position="937"/>
        <end position="1099"/>
    </location>
</feature>
<dbReference type="Gene3D" id="1.25.40.10">
    <property type="entry name" value="Tetratricopeptide repeat domain"/>
    <property type="match status" value="1"/>
</dbReference>
<keyword evidence="12" id="KW-0489">Methyltransferase</keyword>
<evidence type="ECO:0000259" key="11">
    <source>
        <dbReference type="Pfam" id="PF13844"/>
    </source>
</evidence>
<dbReference type="Proteomes" id="UP000002736">
    <property type="component" value="Chromosome"/>
</dbReference>
<evidence type="ECO:0000256" key="4">
    <source>
        <dbReference type="ARBA" id="ARBA00022676"/>
    </source>
</evidence>
<gene>
    <name evidence="12" type="ordered locus">PC1_2569</name>
</gene>
<organism evidence="12 13">
    <name type="scientific">Pectobacterium carotovorum subsp. carotovorum (strain PC1)</name>
    <dbReference type="NCBI Taxonomy" id="561230"/>
    <lineage>
        <taxon>Bacteria</taxon>
        <taxon>Pseudomonadati</taxon>
        <taxon>Pseudomonadota</taxon>
        <taxon>Gammaproteobacteria</taxon>
        <taxon>Enterobacterales</taxon>
        <taxon>Pectobacteriaceae</taxon>
        <taxon>Pectobacterium</taxon>
    </lineage>
</organism>
<dbReference type="PANTHER" id="PTHR44835">
    <property type="entry name" value="UDP-N-ACETYLGLUCOSAMINE--PEPTIDE N-ACETYLGLUCOSAMINYLTRANSFERASE SPINDLY-RELATED"/>
    <property type="match status" value="1"/>
</dbReference>
<dbReference type="Gene3D" id="3.40.50.150">
    <property type="entry name" value="Vaccinia Virus protein VP39"/>
    <property type="match status" value="1"/>
</dbReference>
<keyword evidence="4" id="KW-0328">Glycosyltransferase</keyword>
<dbReference type="eggNOG" id="COG3914">
    <property type="taxonomic scope" value="Bacteria"/>
</dbReference>
<dbReference type="Gene3D" id="3.40.50.11380">
    <property type="match status" value="1"/>
</dbReference>
<dbReference type="CDD" id="cd02440">
    <property type="entry name" value="AdoMet_MTases"/>
    <property type="match status" value="1"/>
</dbReference>
<dbReference type="PANTHER" id="PTHR44835:SF1">
    <property type="entry name" value="PROTEIN O-GLCNAC TRANSFERASE"/>
    <property type="match status" value="1"/>
</dbReference>
<dbReference type="KEGG" id="pct:PC1_2569"/>
<dbReference type="STRING" id="561230.PC1_2569"/>
<keyword evidence="7 8" id="KW-0802">TPR repeat</keyword>
<feature type="domain" description="O-GlcNAc transferase C-terminal" evidence="11">
    <location>
        <begin position="758"/>
        <end position="914"/>
    </location>
</feature>
<dbReference type="Gene3D" id="3.40.50.2000">
    <property type="entry name" value="Glycogen Phosphorylase B"/>
    <property type="match status" value="1"/>
</dbReference>
<dbReference type="InterPro" id="IPR019734">
    <property type="entry name" value="TPR_rpt"/>
</dbReference>
<dbReference type="RefSeq" id="WP_015840774.1">
    <property type="nucleotide sequence ID" value="NC_012917.1"/>
</dbReference>
<accession>C6DKZ9</accession>
<dbReference type="eggNOG" id="COG0457">
    <property type="taxonomic scope" value="Bacteria"/>
</dbReference>
<sequence>MTLDTAASHPTTSAADRCPLPYTSPTHLQAVAYLHGIVAADPDRARVLELGCVSGANLLPFATAYPQAQAIGIDLDEEKIAQGQMWVQQYGLTNLQLQAMDLASLLDSHLGKFDYIIVHGVFGLVSGEARSALLAYCHRHLSAKGVVCFSYSTYPGGKTEEILQDALNLHASLAETPEQQQASARAMLSYLSLGMSANNPQRAAIATLVEEAEQLGDVSLALNYLQGLNQPCYLLDFNALIKQEGLAYVGEIEPHTEIASHYGDQVDNLLRTICPTGNKILKQQYLDFNVGRKRRFSLLVAAERAEKLESEIDVSRLDKLSWAGSFRRSMLNKGLASNAYSTNTGIQISTDHELTQQILDVLGNAWPASVSFKELIFNTHFPEKENDKHEHENNVRESLYALLKQGLSSIHFCVGECAYRKSEFSTLRVLPNCGGNYPVFNYWYESFTLPSEAQGLKIPMDLLDEQNEGSLALLDELHHKGLMVGSALAWQRYFQKRLELAKDVKEVIHNINPLLIYSSNASGGGLFKASDAIKVEKSRKEFVNNAIDAKVKHQLYELLKQQKYNEARSLAEELTIKQPNNLQNWITLERINFVTGDKNAAIFSLAKVISMYSNAWLVYSELSSLLHNTYHYWEAINLAYKVIRCDSNVAVAWNVVALVYLKFENMSGAEVCLEKAMQLLPNDAAILNGMAMVLDKKSNVESAIDYYRRAVAAAPDDLSIYSNLLFALLHNANIPASEVFAEHLLYGEAVEKRIGASTPVHYLQNKDPNRVLRIGFVSGDLYSHPVSKFLSPVWNDINPQHFALYAYSTSHHYDEVTRMLEERSAVWRNVASSSDTELFELIKQDEIDILFDLSGHTGDNRLSMFAMKPAPIQISWIGYPGTTGLKAMDYYLVMNHAPYPEVLAHQFTEKLLYVLFDRQFEPVVNGPDVNDLPALKNGYLTFASFNRPTKINDTVLSAWGKILVQLPTSKMIIGALPSQQSREHIRKRLESQGVQPDQLIFRERVNIMSYLAMHQEIDVLLDTFPYTGGTTTNYALWMGVPTLTLAGETYAARQGVVNLGQAGLNEFIADSEADYIDKAISWNNRLDELNQIRHSLRKKMAHDVGADNVTAATYFEQALRMVWKAYCAGEPPKSYAIGHSPVP</sequence>
<dbReference type="eggNOG" id="COG4797">
    <property type="taxonomic scope" value="Bacteria"/>
</dbReference>
<evidence type="ECO:0000256" key="5">
    <source>
        <dbReference type="ARBA" id="ARBA00022679"/>
    </source>
</evidence>
<keyword evidence="5 12" id="KW-0808">Transferase</keyword>
<proteinExistence type="inferred from homology"/>
<dbReference type="SUPFAM" id="SSF48452">
    <property type="entry name" value="TPR-like"/>
    <property type="match status" value="1"/>
</dbReference>
<keyword evidence="6" id="KW-0677">Repeat</keyword>
<dbReference type="InterPro" id="IPR011990">
    <property type="entry name" value="TPR-like_helical_dom_sf"/>
</dbReference>
<dbReference type="Pfam" id="PF10119">
    <property type="entry name" value="MethyTransf_Reg"/>
    <property type="match status" value="1"/>
</dbReference>
<dbReference type="SMART" id="SM00028">
    <property type="entry name" value="TPR"/>
    <property type="match status" value="3"/>
</dbReference>
<evidence type="ECO:0000313" key="13">
    <source>
        <dbReference type="Proteomes" id="UP000002736"/>
    </source>
</evidence>
<feature type="domain" description="Methyltransferase regulatory" evidence="9">
    <location>
        <begin position="218"/>
        <end position="300"/>
    </location>
</feature>
<dbReference type="Pfam" id="PF13649">
    <property type="entry name" value="Methyltransf_25"/>
    <property type="match status" value="1"/>
</dbReference>
<dbReference type="PROSITE" id="PS50005">
    <property type="entry name" value="TPR"/>
    <property type="match status" value="2"/>
</dbReference>
<evidence type="ECO:0000256" key="1">
    <source>
        <dbReference type="ARBA" id="ARBA00004922"/>
    </source>
</evidence>
<evidence type="ECO:0000259" key="9">
    <source>
        <dbReference type="Pfam" id="PF10119"/>
    </source>
</evidence>
<dbReference type="HOGENOM" id="CLU_009870_0_0_6"/>
<evidence type="ECO:0000313" key="12">
    <source>
        <dbReference type="EMBL" id="ACT13600.1"/>
    </source>
</evidence>
<feature type="repeat" description="TPR" evidence="8">
    <location>
        <begin position="650"/>
        <end position="683"/>
    </location>
</feature>
<dbReference type="OrthoDB" id="255821at2"/>
<dbReference type="InterPro" id="IPR051939">
    <property type="entry name" value="Glycosyltr_41/O-GlcNAc_trsf"/>
</dbReference>
<dbReference type="SUPFAM" id="SSF53335">
    <property type="entry name" value="S-adenosyl-L-methionine-dependent methyltransferases"/>
    <property type="match status" value="1"/>
</dbReference>
<comment type="pathway">
    <text evidence="1">Protein modification; protein glycosylation.</text>
</comment>
<evidence type="ECO:0000256" key="6">
    <source>
        <dbReference type="ARBA" id="ARBA00022737"/>
    </source>
</evidence>
<name>C6DKZ9_PECCP</name>
<evidence type="ECO:0000256" key="2">
    <source>
        <dbReference type="ARBA" id="ARBA00005386"/>
    </source>
</evidence>
<dbReference type="EC" id="2.4.1.255" evidence="3"/>
<protein>
    <recommendedName>
        <fullName evidence="3">protein O-GlcNAc transferase</fullName>
        <ecNumber evidence="3">2.4.1.255</ecNumber>
    </recommendedName>
</protein>
<feature type="repeat" description="TPR" evidence="8">
    <location>
        <begin position="684"/>
        <end position="717"/>
    </location>
</feature>
<dbReference type="GO" id="GO:0032259">
    <property type="term" value="P:methylation"/>
    <property type="evidence" value="ECO:0007669"/>
    <property type="project" value="UniProtKB-KW"/>
</dbReference>
<dbReference type="InterPro" id="IPR041698">
    <property type="entry name" value="Methyltransf_25"/>
</dbReference>
<evidence type="ECO:0000259" key="10">
    <source>
        <dbReference type="Pfam" id="PF13649"/>
    </source>
</evidence>
<comment type="similarity">
    <text evidence="2">Belongs to the glycosyltransferase 41 family. O-GlcNAc transferase subfamily.</text>
</comment>
<dbReference type="AlphaFoldDB" id="C6DKZ9"/>
<reference evidence="12 13" key="1">
    <citation type="submission" date="2009-07" db="EMBL/GenBank/DDBJ databases">
        <title>Complete sequence of Pectobacterium carotovorum subsp. carotovorum PC1.</title>
        <authorList>
            <consortium name="US DOE Joint Genome Institute"/>
            <person name="Lucas S."/>
            <person name="Copeland A."/>
            <person name="Lapidus A."/>
            <person name="Glavina del Rio T."/>
            <person name="Tice H."/>
            <person name="Bruce D."/>
            <person name="Goodwin L."/>
            <person name="Pitluck S."/>
            <person name="Munk A.C."/>
            <person name="Brettin T."/>
            <person name="Detter J.C."/>
            <person name="Han C."/>
            <person name="Tapia R."/>
            <person name="Larimer F."/>
            <person name="Land M."/>
            <person name="Hauser L."/>
            <person name="Kyrpides N."/>
            <person name="Mikhailova N."/>
            <person name="Balakrishnan V."/>
            <person name="Glasner J."/>
            <person name="Perna N.T."/>
        </authorList>
    </citation>
    <scope>NUCLEOTIDE SEQUENCE [LARGE SCALE GENOMIC DNA]</scope>
    <source>
        <strain evidence="12 13">PC1</strain>
    </source>
</reference>
<dbReference type="InterPro" id="IPR029489">
    <property type="entry name" value="OGT/SEC/SPY_C"/>
</dbReference>
<dbReference type="InterPro" id="IPR018773">
    <property type="entry name" value="MeTrfase_reg_dom_prd"/>
</dbReference>
<dbReference type="CAZy" id="GT41">
    <property type="family name" value="Glycosyltransferase Family 41"/>
</dbReference>
<feature type="domain" description="Methyltransferase" evidence="10">
    <location>
        <begin position="47"/>
        <end position="145"/>
    </location>
</feature>
<dbReference type="GO" id="GO:0097363">
    <property type="term" value="F:protein O-acetylglucosaminyltransferase activity"/>
    <property type="evidence" value="ECO:0007669"/>
    <property type="project" value="UniProtKB-EC"/>
</dbReference>
<evidence type="ECO:0000256" key="7">
    <source>
        <dbReference type="ARBA" id="ARBA00022803"/>
    </source>
</evidence>
<evidence type="ECO:0000256" key="8">
    <source>
        <dbReference type="PROSITE-ProRule" id="PRU00339"/>
    </source>
</evidence>
<dbReference type="Pfam" id="PF13844">
    <property type="entry name" value="Glyco_transf_41"/>
    <property type="match status" value="2"/>
</dbReference>
<dbReference type="EMBL" id="CP001657">
    <property type="protein sequence ID" value="ACT13600.1"/>
    <property type="molecule type" value="Genomic_DNA"/>
</dbReference>
<dbReference type="InterPro" id="IPR029063">
    <property type="entry name" value="SAM-dependent_MTases_sf"/>
</dbReference>
<dbReference type="GO" id="GO:0008168">
    <property type="term" value="F:methyltransferase activity"/>
    <property type="evidence" value="ECO:0007669"/>
    <property type="project" value="UniProtKB-KW"/>
</dbReference>